<gene>
    <name evidence="3" type="ORF">JQS30_08500</name>
</gene>
<dbReference type="InterPro" id="IPR046802">
    <property type="entry name" value="OpcA_G6PD_C"/>
</dbReference>
<evidence type="ECO:0000313" key="4">
    <source>
        <dbReference type="Proteomes" id="UP000662939"/>
    </source>
</evidence>
<evidence type="ECO:0000259" key="2">
    <source>
        <dbReference type="Pfam" id="PF20171"/>
    </source>
</evidence>
<proteinExistence type="predicted"/>
<evidence type="ECO:0000313" key="3">
    <source>
        <dbReference type="EMBL" id="QSB03868.1"/>
    </source>
</evidence>
<dbReference type="InterPro" id="IPR004555">
    <property type="entry name" value="G6PDH_assembly_OpcA"/>
</dbReference>
<feature type="domain" description="Glucose-6-phosphate dehydrogenase assembly protein OpcA N-terminal" evidence="1">
    <location>
        <begin position="48"/>
        <end position="158"/>
    </location>
</feature>
<dbReference type="Pfam" id="PF20171">
    <property type="entry name" value="OpcA_G6PD_C"/>
    <property type="match status" value="1"/>
</dbReference>
<dbReference type="PANTHER" id="PTHR38658:SF1">
    <property type="entry name" value="OXPP CYCLE PROTEIN OPCA-RELATED"/>
    <property type="match status" value="1"/>
</dbReference>
<dbReference type="Proteomes" id="UP000662939">
    <property type="component" value="Chromosome"/>
</dbReference>
<keyword evidence="4" id="KW-1185">Reference proteome</keyword>
<protein>
    <submittedName>
        <fullName evidence="3">Glucose-6-phosphate dehydrogenase assembly protein OpcA</fullName>
    </submittedName>
</protein>
<dbReference type="Pfam" id="PF10128">
    <property type="entry name" value="OpcA_G6PD_assem"/>
    <property type="match status" value="1"/>
</dbReference>
<sequence>MELIDTTAGEVVKGLTRAQHNAGGSSGLALNLVVLASEDQRPQLEEAAKQAAQEHPYRLLIVFPRDFDAPQPRLDAEILVGERLGPCEAVLMRLDGPLIKHAASVVMPLLEPDVPVVTCWLTDPPECAAEHPLGAVADRRITYSALASDPIGTLKNRARDYSPGDTDICWTRITYWRSLIASAFDNVTSEVTHIQLKALDSDPSAQLMASWLHNRLNVKPEIVDTDVVRNGEHLPGIGEVTFTLESGDHICITRQADGQTFLKQVGFAKRQLILQGRSLGQLLAEELRHMDPDRAFHDTLEQFAYDRGVRLA</sequence>
<evidence type="ECO:0000259" key="1">
    <source>
        <dbReference type="Pfam" id="PF10128"/>
    </source>
</evidence>
<dbReference type="InterPro" id="IPR046801">
    <property type="entry name" value="OpcA_G6PD_N"/>
</dbReference>
<feature type="domain" description="Glucose-6-phosphate dehydrogenase assembly protein OpcA C-terminal" evidence="2">
    <location>
        <begin position="163"/>
        <end position="299"/>
    </location>
</feature>
<accession>A0A895XQN0</accession>
<organism evidence="3 4">
    <name type="scientific">Natronoglycomyces albus</name>
    <dbReference type="NCBI Taxonomy" id="2811108"/>
    <lineage>
        <taxon>Bacteria</taxon>
        <taxon>Bacillati</taxon>
        <taxon>Actinomycetota</taxon>
        <taxon>Actinomycetes</taxon>
        <taxon>Glycomycetales</taxon>
        <taxon>Glycomycetaceae</taxon>
        <taxon>Natronoglycomyces</taxon>
    </lineage>
</organism>
<dbReference type="AlphaFoldDB" id="A0A895XQN0"/>
<name>A0A895XQN0_9ACTN</name>
<dbReference type="RefSeq" id="WP_213169866.1">
    <property type="nucleotide sequence ID" value="NZ_CP070496.1"/>
</dbReference>
<dbReference type="EMBL" id="CP070496">
    <property type="protein sequence ID" value="QSB03868.1"/>
    <property type="molecule type" value="Genomic_DNA"/>
</dbReference>
<dbReference type="PANTHER" id="PTHR38658">
    <property type="entry name" value="OXPP CYCLE PROTEIN OPCA-RELATED"/>
    <property type="match status" value="1"/>
</dbReference>
<reference evidence="3" key="1">
    <citation type="submission" date="2021-02" db="EMBL/GenBank/DDBJ databases">
        <title>Natronoglycomyces albus gen. nov., sp. nov, a haloalkaliphilic actinobacterium from a soda solonchak soil.</title>
        <authorList>
            <person name="Sorokin D.Y."/>
            <person name="Khijniak T.V."/>
            <person name="Zakharycheva A.P."/>
            <person name="Boueva O.V."/>
            <person name="Ariskina E.V."/>
            <person name="Hahnke R.L."/>
            <person name="Bunk B."/>
            <person name="Sproer C."/>
            <person name="Schumann P."/>
            <person name="Evtushenko L.I."/>
            <person name="Kublanov I.V."/>
        </authorList>
    </citation>
    <scope>NUCLEOTIDE SEQUENCE</scope>
    <source>
        <strain evidence="3">DSM 106290</strain>
    </source>
</reference>
<dbReference type="KEGG" id="nav:JQS30_08500"/>